<dbReference type="Gene3D" id="3.80.10.10">
    <property type="entry name" value="Ribonuclease Inhibitor"/>
    <property type="match status" value="1"/>
</dbReference>
<dbReference type="EMBL" id="JBHUHO010000013">
    <property type="protein sequence ID" value="MFD2115211.1"/>
    <property type="molecule type" value="Genomic_DNA"/>
</dbReference>
<dbReference type="Pfam" id="PF13306">
    <property type="entry name" value="LRR_5"/>
    <property type="match status" value="1"/>
</dbReference>
<dbReference type="InterPro" id="IPR042229">
    <property type="entry name" value="Listeria/Bacterioides_rpt_sf"/>
</dbReference>
<feature type="domain" description="SLH" evidence="2">
    <location>
        <begin position="978"/>
        <end position="1041"/>
    </location>
</feature>
<accession>A0ABW4YHU6</accession>
<dbReference type="Proteomes" id="UP001597362">
    <property type="component" value="Unassembled WGS sequence"/>
</dbReference>
<dbReference type="PANTHER" id="PTHR43308:SF5">
    <property type="entry name" value="S-LAYER PROTEIN _ PEPTIDOGLYCAN ENDO-BETA-N-ACETYLGLUCOSAMINIDASE"/>
    <property type="match status" value="1"/>
</dbReference>
<dbReference type="Gene3D" id="2.60.40.4270">
    <property type="entry name" value="Listeria-Bacteroides repeat domain"/>
    <property type="match status" value="9"/>
</dbReference>
<organism evidence="3 4">
    <name type="scientific">Paenibacillus yanchengensis</name>
    <dbReference type="NCBI Taxonomy" id="2035833"/>
    <lineage>
        <taxon>Bacteria</taxon>
        <taxon>Bacillati</taxon>
        <taxon>Bacillota</taxon>
        <taxon>Bacilli</taxon>
        <taxon>Bacillales</taxon>
        <taxon>Paenibacillaceae</taxon>
        <taxon>Paenibacillus</taxon>
    </lineage>
</organism>
<feature type="domain" description="SLH" evidence="2">
    <location>
        <begin position="1096"/>
        <end position="1150"/>
    </location>
</feature>
<dbReference type="PANTHER" id="PTHR43308">
    <property type="entry name" value="OUTER MEMBRANE PROTEIN ALPHA-RELATED"/>
    <property type="match status" value="1"/>
</dbReference>
<dbReference type="InterPro" id="IPR001119">
    <property type="entry name" value="SLH_dom"/>
</dbReference>
<dbReference type="InterPro" id="IPR051465">
    <property type="entry name" value="Cell_Envelope_Struct_Comp"/>
</dbReference>
<dbReference type="PROSITE" id="PS51272">
    <property type="entry name" value="SLH"/>
    <property type="match status" value="3"/>
</dbReference>
<evidence type="ECO:0000313" key="3">
    <source>
        <dbReference type="EMBL" id="MFD2115211.1"/>
    </source>
</evidence>
<sequence>MNSRIIRSREEMEAAMKKIGTLLLVMALLLVPFNNMPVYADDLSGDFYYIENADTTSVTITGYTETAPRNHVVIPQMINGKKVTAIGDEAFQNKSIQSLELPDGLVSIGKRAFLNNLFTMLEVPGSIKSIDEEAFQSNGLTSVTIHDGVEKIGRSSFAKNKLTTLSIPNSVIEIEAGAFQGNLIASLALPNNLVEISDSSFLNNKLTSIVIPASVKIIGSSAFSGNRIAELVIPATVTTLKDSAFYYNALTLVTFLGMPTLDNNTVFGNQYLNGANTDIVDWFTDMELTQVWNNTVTAPMNIYGAWKLNIITFNTNGGSKVDNQSVKFAEKGKKVTLLPTKVGHTFAGWYKEAELSNPWNFDMDIVIRDIMLYAKWTTNTHTVSFQSNGGSGETAQTIAYDSKVTQPANPSKAGHTFAGWYTDSSLTTAWNFGTDLVKGNMTLYAKWTANTYTVSFQSNGGSGETAQTIAYDNKVIQPANPSKAGHVFAGWYTDASLTTAWNFGTGLVKGNMTLYAKWTTNTYTVSFQSNGGSSVTEQELAYDNKVTEPANPSKAGHAFAGWYTDASLTTAWNFGTGLVKGNITLYAKWIANNHTVSFQSNGGSGVTEQVIDYDDKVTQPAPPSQVGHTFVGWYSDASLTTAWDFGTGLVKGNMTLYAKWTANTYTVSFQSNGGSGETAQTIAYDSKVAEPANPSKAGHAFAGWYTDSSLTTAWNFGTGLVKANMTLYAKWTANTYTVSFQSNGGSGETAQTIVYDSKVTEPANPSKAGHAFAGWYADSSFVTEWNFGTIPVKGNMTLYAKWTANTYTVSFQSNGGTGVAEQVVAYDDKVIQPAIPSKAGHTFVEWYTNEDLTKTWMFDTDVITDNMILYAGWDKEIYTVSFETSGGSQITDQRITLEENVVIPTDPKKSGYTFASWFKDEELTLAWNFTTDVVISDIILYAKWSKTNYPPYIPSEPILEPELEVEEEIVEEEEKPKGCSTKFTDISENWARNAITDIASRCIIIGYPDGEFKPNDPIIRAHVAVMFARALELPAKRPSNTFHDVSSDTPNYEAILKVSQAGIFEGSNGYFYPDQQLTRAEVAKILVLAFKLPLGGKSTFQDVPKTHWSSSYIATLESYGLAFGEDGYYKPEEPVTRAEFVAFMYRALRL</sequence>
<dbReference type="NCBIfam" id="TIGR02543">
    <property type="entry name" value="List_Bact_rpt"/>
    <property type="match status" value="9"/>
</dbReference>
<dbReference type="InterPro" id="IPR032675">
    <property type="entry name" value="LRR_dom_sf"/>
</dbReference>
<evidence type="ECO:0000256" key="1">
    <source>
        <dbReference type="ARBA" id="ARBA00004196"/>
    </source>
</evidence>
<proteinExistence type="predicted"/>
<evidence type="ECO:0000259" key="2">
    <source>
        <dbReference type="PROSITE" id="PS51272"/>
    </source>
</evidence>
<dbReference type="Pfam" id="PF09479">
    <property type="entry name" value="Flg_new"/>
    <property type="match status" value="9"/>
</dbReference>
<dbReference type="InterPro" id="IPR026906">
    <property type="entry name" value="LRR_5"/>
</dbReference>
<dbReference type="RefSeq" id="WP_377770234.1">
    <property type="nucleotide sequence ID" value="NZ_JBHUHO010000013.1"/>
</dbReference>
<comment type="caution">
    <text evidence="3">The sequence shown here is derived from an EMBL/GenBank/DDBJ whole genome shotgun (WGS) entry which is preliminary data.</text>
</comment>
<keyword evidence="4" id="KW-1185">Reference proteome</keyword>
<dbReference type="Pfam" id="PF00395">
    <property type="entry name" value="SLH"/>
    <property type="match status" value="3"/>
</dbReference>
<protein>
    <submittedName>
        <fullName evidence="3">InlB B-repeat-containing protein</fullName>
    </submittedName>
</protein>
<comment type="subcellular location">
    <subcellularLocation>
        <location evidence="1">Cell envelope</location>
    </subcellularLocation>
</comment>
<evidence type="ECO:0000313" key="4">
    <source>
        <dbReference type="Proteomes" id="UP001597362"/>
    </source>
</evidence>
<name>A0ABW4YHU6_9BACL</name>
<dbReference type="InterPro" id="IPR013378">
    <property type="entry name" value="InlB-like_B-rpt"/>
</dbReference>
<feature type="domain" description="SLH" evidence="2">
    <location>
        <begin position="1042"/>
        <end position="1095"/>
    </location>
</feature>
<gene>
    <name evidence="3" type="ORF">ACFSJH_05605</name>
</gene>
<reference evidence="4" key="1">
    <citation type="journal article" date="2019" name="Int. J. Syst. Evol. Microbiol.">
        <title>The Global Catalogue of Microorganisms (GCM) 10K type strain sequencing project: providing services to taxonomists for standard genome sequencing and annotation.</title>
        <authorList>
            <consortium name="The Broad Institute Genomics Platform"/>
            <consortium name="The Broad Institute Genome Sequencing Center for Infectious Disease"/>
            <person name="Wu L."/>
            <person name="Ma J."/>
        </authorList>
    </citation>
    <scope>NUCLEOTIDE SEQUENCE [LARGE SCALE GENOMIC DNA]</scope>
    <source>
        <strain evidence="4">GH52</strain>
    </source>
</reference>